<evidence type="ECO:0000313" key="4">
    <source>
        <dbReference type="Proteomes" id="UP000183788"/>
    </source>
</evidence>
<dbReference type="EMBL" id="FPIZ01000005">
    <property type="protein sequence ID" value="SFW46931.1"/>
    <property type="molecule type" value="Genomic_DNA"/>
</dbReference>
<dbReference type="SUPFAM" id="SSF54913">
    <property type="entry name" value="GlnB-like"/>
    <property type="match status" value="1"/>
</dbReference>
<dbReference type="OrthoDB" id="9795599at2"/>
<name>A0A1K1PHL2_9BACT</name>
<dbReference type="Gene3D" id="3.30.70.120">
    <property type="match status" value="1"/>
</dbReference>
<accession>A0A1K1PHL2</accession>
<dbReference type="Pfam" id="PF02641">
    <property type="entry name" value="DUF190"/>
    <property type="match status" value="1"/>
</dbReference>
<evidence type="ECO:0000313" key="5">
    <source>
        <dbReference type="Proteomes" id="UP001326715"/>
    </source>
</evidence>
<dbReference type="Proteomes" id="UP000183788">
    <property type="component" value="Unassembled WGS sequence"/>
</dbReference>
<organism evidence="2 4">
    <name type="scientific">Chitinophaga sancti</name>
    <dbReference type="NCBI Taxonomy" id="1004"/>
    <lineage>
        <taxon>Bacteria</taxon>
        <taxon>Pseudomonadati</taxon>
        <taxon>Bacteroidota</taxon>
        <taxon>Chitinophagia</taxon>
        <taxon>Chitinophagales</taxon>
        <taxon>Chitinophagaceae</taxon>
        <taxon>Chitinophaga</taxon>
    </lineage>
</organism>
<dbReference type="PANTHER" id="PTHR35983">
    <property type="entry name" value="UPF0166 PROTEIN TM_0021"/>
    <property type="match status" value="1"/>
</dbReference>
<keyword evidence="5" id="KW-1185">Reference proteome</keyword>
<reference evidence="2 4" key="1">
    <citation type="submission" date="2016-11" db="EMBL/GenBank/DDBJ databases">
        <authorList>
            <person name="Jaros S."/>
            <person name="Januszkiewicz K."/>
            <person name="Wedrychowicz H."/>
        </authorList>
    </citation>
    <scope>NUCLEOTIDE SEQUENCE [LARGE SCALE GENOMIC DNA]</scope>
    <source>
        <strain evidence="2 4">DSM 784</strain>
    </source>
</reference>
<dbReference type="RefSeq" id="WP_072359424.1">
    <property type="nucleotide sequence ID" value="NZ_CBHWAX010000090.1"/>
</dbReference>
<dbReference type="EMBL" id="CP140154">
    <property type="protein sequence ID" value="WQG88466.1"/>
    <property type="molecule type" value="Genomic_DNA"/>
</dbReference>
<evidence type="ECO:0000313" key="3">
    <source>
        <dbReference type="EMBL" id="WQG88466.1"/>
    </source>
</evidence>
<dbReference type="InterPro" id="IPR003793">
    <property type="entry name" value="UPF0166"/>
</dbReference>
<dbReference type="AlphaFoldDB" id="A0A1K1PHL2"/>
<evidence type="ECO:0000256" key="1">
    <source>
        <dbReference type="ARBA" id="ARBA00010554"/>
    </source>
</evidence>
<gene>
    <name evidence="2" type="ORF">SAMN05661012_01977</name>
    <name evidence="3" type="ORF">SR876_26440</name>
</gene>
<protein>
    <submittedName>
        <fullName evidence="3">DUF190 domain-containing protein</fullName>
    </submittedName>
</protein>
<comment type="similarity">
    <text evidence="1">Belongs to the UPF0166 family.</text>
</comment>
<dbReference type="InterPro" id="IPR015867">
    <property type="entry name" value="N-reg_PII/ATP_PRibTrfase_C"/>
</dbReference>
<dbReference type="STRING" id="1004.SAMN05661012_01977"/>
<dbReference type="Proteomes" id="UP001326715">
    <property type="component" value="Chromosome"/>
</dbReference>
<dbReference type="PANTHER" id="PTHR35983:SF1">
    <property type="entry name" value="UPF0166 PROTEIN TM_0021"/>
    <property type="match status" value="1"/>
</dbReference>
<reference evidence="3 5" key="2">
    <citation type="submission" date="2023-11" db="EMBL/GenBank/DDBJ databases">
        <title>MicrobeMod: A computational toolkit for identifying prokaryotic methylation and restriction-modification with nanopore sequencing.</title>
        <authorList>
            <person name="Crits-Christoph A."/>
            <person name="Kang S.C."/>
            <person name="Lee H."/>
            <person name="Ostrov N."/>
        </authorList>
    </citation>
    <scope>NUCLEOTIDE SEQUENCE [LARGE SCALE GENOMIC DNA]</scope>
    <source>
        <strain evidence="3 5">ATCC 23090</strain>
    </source>
</reference>
<sequence length="101" mass="11737">MLQAQIYIDKDEVHGSQPLYEYIVQFLLKQKVAGATAFRGVIGFGEHHQLKRPDSIFSFDEPPIMITFIDEEEKVLHTLKELRKRVTSGFIVTTKVERFQI</sequence>
<proteinExistence type="inferred from homology"/>
<evidence type="ECO:0000313" key="2">
    <source>
        <dbReference type="EMBL" id="SFW46931.1"/>
    </source>
</evidence>
<dbReference type="InterPro" id="IPR011322">
    <property type="entry name" value="N-reg_PII-like_a/b"/>
</dbReference>